<proteinExistence type="predicted"/>
<dbReference type="InterPro" id="IPR025358">
    <property type="entry name" value="DUF4262"/>
</dbReference>
<dbReference type="Pfam" id="PF14081">
    <property type="entry name" value="DUF4262"/>
    <property type="match status" value="1"/>
</dbReference>
<keyword evidence="2" id="KW-1185">Reference proteome</keyword>
<evidence type="ECO:0000313" key="1">
    <source>
        <dbReference type="EMBL" id="TCC49991.1"/>
    </source>
</evidence>
<dbReference type="Proteomes" id="UP000293342">
    <property type="component" value="Unassembled WGS sequence"/>
</dbReference>
<evidence type="ECO:0000313" key="2">
    <source>
        <dbReference type="Proteomes" id="UP000293342"/>
    </source>
</evidence>
<name>A0A4R0JRJ5_9ACTN</name>
<accession>A0A4R0JRJ5</accession>
<comment type="caution">
    <text evidence="1">The sequence shown here is derived from an EMBL/GenBank/DDBJ whole genome shotgun (WGS) entry which is preliminary data.</text>
</comment>
<reference evidence="1 2" key="1">
    <citation type="submission" date="2019-02" db="EMBL/GenBank/DDBJ databases">
        <title>Kribbella capetownensis sp. nov. and Kribbella speibonae sp. nov., isolated from soil.</title>
        <authorList>
            <person name="Curtis S.M."/>
            <person name="Norton I."/>
            <person name="Everest G.J."/>
            <person name="Meyers P.R."/>
        </authorList>
    </citation>
    <scope>NUCLEOTIDE SEQUENCE [LARGE SCALE GENOMIC DNA]</scope>
    <source>
        <strain evidence="1 2">YM53</strain>
    </source>
</reference>
<dbReference type="EMBL" id="SJKD01000003">
    <property type="protein sequence ID" value="TCC49991.1"/>
    <property type="molecule type" value="Genomic_DNA"/>
</dbReference>
<protein>
    <submittedName>
        <fullName evidence="1">DUF4262 domain-containing protein</fullName>
    </submittedName>
</protein>
<sequence length="148" mass="16520">MCDRCGGLTDEQYSRQLVQNIQTYGWTMQYVDGDGDRNPGFGYSLGLSLHDHPEIIVFDSDPRWAYLGVKPLAWAVMAGAVFDEGDDLSEYFPPPEQAELLRFPDSATHLFTANSMFRERGADPIPALQLIWPTRTGLIQPVAPGRSV</sequence>
<dbReference type="RefSeq" id="WP_131514507.1">
    <property type="nucleotide sequence ID" value="NZ_SJKD01000003.1"/>
</dbReference>
<dbReference type="OrthoDB" id="511192at2"/>
<dbReference type="AlphaFoldDB" id="A0A4R0JRJ5"/>
<organism evidence="1 2">
    <name type="scientific">Kribbella capetownensis</name>
    <dbReference type="NCBI Taxonomy" id="1572659"/>
    <lineage>
        <taxon>Bacteria</taxon>
        <taxon>Bacillati</taxon>
        <taxon>Actinomycetota</taxon>
        <taxon>Actinomycetes</taxon>
        <taxon>Propionibacteriales</taxon>
        <taxon>Kribbellaceae</taxon>
        <taxon>Kribbella</taxon>
    </lineage>
</organism>
<gene>
    <name evidence="1" type="ORF">E0H75_16980</name>
</gene>